<proteinExistence type="inferred from homology"/>
<gene>
    <name evidence="3" type="ordered locus">Cpin_5338</name>
</gene>
<evidence type="ECO:0000313" key="4">
    <source>
        <dbReference type="Proteomes" id="UP000002215"/>
    </source>
</evidence>
<dbReference type="Pfam" id="PF03881">
    <property type="entry name" value="Fructosamin_kin"/>
    <property type="match status" value="1"/>
</dbReference>
<dbReference type="RefSeq" id="WP_012792937.1">
    <property type="nucleotide sequence ID" value="NC_013132.1"/>
</dbReference>
<dbReference type="GO" id="GO:0016301">
    <property type="term" value="F:kinase activity"/>
    <property type="evidence" value="ECO:0007669"/>
    <property type="project" value="UniProtKB-UniRule"/>
</dbReference>
<sequence length="291" mass="33406">MDKHFLFHLTTILTNHWHSPVTIHNYSSVSGGDINEAAIIETSRGPWFLKLNHSSYTRMFEKEFNGLHLLQSTNTLKTPAPLLYGDWQQYAFLIMEYLPKGHAGPQSVSWLAEGLAALHRNSHEQFGLEEDNYIGTLVQQNTWKSSWAAFYAENRIFPLVRQLVDMKHFGTKEIRLADALAIRLAEIFPVESPALLHGDLWGGNYIFMGNGDPAIYDPAVYYGHREMDMAMTMLFGGFDASFYQRYQEVFPLEVNWRKRVLLCQLYPLLVHAILFGGHYVRQSAGILEQYA</sequence>
<dbReference type="Gene3D" id="3.90.1200.10">
    <property type="match status" value="1"/>
</dbReference>
<dbReference type="SUPFAM" id="SSF56112">
    <property type="entry name" value="Protein kinase-like (PK-like)"/>
    <property type="match status" value="1"/>
</dbReference>
<evidence type="ECO:0000256" key="2">
    <source>
        <dbReference type="PIRNR" id="PIRNR006221"/>
    </source>
</evidence>
<dbReference type="OrthoDB" id="5291879at2"/>
<dbReference type="PIRSF" id="PIRSF006221">
    <property type="entry name" value="Ketosamine-3-kinase"/>
    <property type="match status" value="1"/>
</dbReference>
<dbReference type="InterPro" id="IPR016477">
    <property type="entry name" value="Fructo-/Ketosamine-3-kinase"/>
</dbReference>
<keyword evidence="2 3" id="KW-0418">Kinase</keyword>
<dbReference type="Gene3D" id="3.30.200.20">
    <property type="entry name" value="Phosphorylase Kinase, domain 1"/>
    <property type="match status" value="1"/>
</dbReference>
<name>A0A979G883_CHIPD</name>
<dbReference type="AlphaFoldDB" id="A0A979G883"/>
<dbReference type="KEGG" id="cpi:Cpin_5338"/>
<dbReference type="PANTHER" id="PTHR12149:SF8">
    <property type="entry name" value="PROTEIN-RIBULOSAMINE 3-KINASE"/>
    <property type="match status" value="1"/>
</dbReference>
<dbReference type="EMBL" id="CP001699">
    <property type="protein sequence ID" value="ACU62769.1"/>
    <property type="molecule type" value="Genomic_DNA"/>
</dbReference>
<evidence type="ECO:0000256" key="1">
    <source>
        <dbReference type="ARBA" id="ARBA00009460"/>
    </source>
</evidence>
<reference evidence="3 4" key="2">
    <citation type="journal article" date="2010" name="Stand. Genomic Sci.">
        <title>Complete genome sequence of Chitinophaga pinensis type strain (UQM 2034).</title>
        <authorList>
            <person name="Glavina Del Rio T."/>
            <person name="Abt B."/>
            <person name="Spring S."/>
            <person name="Lapidus A."/>
            <person name="Nolan M."/>
            <person name="Tice H."/>
            <person name="Copeland A."/>
            <person name="Cheng J.F."/>
            <person name="Chen F."/>
            <person name="Bruce D."/>
            <person name="Goodwin L."/>
            <person name="Pitluck S."/>
            <person name="Ivanova N."/>
            <person name="Mavromatis K."/>
            <person name="Mikhailova N."/>
            <person name="Pati A."/>
            <person name="Chen A."/>
            <person name="Palaniappan K."/>
            <person name="Land M."/>
            <person name="Hauser L."/>
            <person name="Chang Y.J."/>
            <person name="Jeffries C.D."/>
            <person name="Chain P."/>
            <person name="Saunders E."/>
            <person name="Detter J.C."/>
            <person name="Brettin T."/>
            <person name="Rohde M."/>
            <person name="Goker M."/>
            <person name="Bristow J."/>
            <person name="Eisen J.A."/>
            <person name="Markowitz V."/>
            <person name="Hugenholtz P."/>
            <person name="Kyrpides N.C."/>
            <person name="Klenk H.P."/>
            <person name="Lucas S."/>
        </authorList>
    </citation>
    <scope>NUCLEOTIDE SEQUENCE [LARGE SCALE GENOMIC DNA]</scope>
    <source>
        <strain evidence="4">ATCC 43595 / DSM 2588 / LMG 13176 / NBRC 15968 / NCIMB 11800 / UQM 2034</strain>
    </source>
</reference>
<keyword evidence="2" id="KW-0808">Transferase</keyword>
<evidence type="ECO:0000313" key="3">
    <source>
        <dbReference type="EMBL" id="ACU62769.1"/>
    </source>
</evidence>
<dbReference type="InterPro" id="IPR011009">
    <property type="entry name" value="Kinase-like_dom_sf"/>
</dbReference>
<protein>
    <submittedName>
        <fullName evidence="3">Fructosamine kinase</fullName>
    </submittedName>
</protein>
<reference evidence="4" key="1">
    <citation type="submission" date="2009-08" db="EMBL/GenBank/DDBJ databases">
        <title>The complete genome of Chitinophaga pinensis DSM 2588.</title>
        <authorList>
            <consortium name="US DOE Joint Genome Institute (JGI-PGF)"/>
            <person name="Lucas S."/>
            <person name="Copeland A."/>
            <person name="Lapidus A."/>
            <person name="Glavina del Rio T."/>
            <person name="Dalin E."/>
            <person name="Tice H."/>
            <person name="Bruce D."/>
            <person name="Goodwin L."/>
            <person name="Pitluck S."/>
            <person name="Kyrpides N."/>
            <person name="Mavromatis K."/>
            <person name="Ivanova N."/>
            <person name="Mikhailova N."/>
            <person name="Sims D."/>
            <person name="Meinche L."/>
            <person name="Brettin T."/>
            <person name="Detter J.C."/>
            <person name="Han C."/>
            <person name="Larimer F."/>
            <person name="Land M."/>
            <person name="Hauser L."/>
            <person name="Markowitz V."/>
            <person name="Cheng J.-F."/>
            <person name="Hugenholtz P."/>
            <person name="Woyke T."/>
            <person name="Wu D."/>
            <person name="Spring S."/>
            <person name="Klenk H.-P."/>
            <person name="Eisen J.A."/>
        </authorList>
    </citation>
    <scope>NUCLEOTIDE SEQUENCE [LARGE SCALE GENOMIC DNA]</scope>
    <source>
        <strain evidence="4">ATCC 43595 / DSM 2588 / LMG 13176 / NBRC 15968 / NCIMB 11800 / UQM 2034</strain>
    </source>
</reference>
<comment type="similarity">
    <text evidence="1 2">Belongs to the fructosamine kinase family.</text>
</comment>
<accession>A0A979G883</accession>
<organism evidence="3 4">
    <name type="scientific">Chitinophaga pinensis (strain ATCC 43595 / DSM 2588 / LMG 13176 / NBRC 15968 / NCIMB 11800 / UQM 2034)</name>
    <dbReference type="NCBI Taxonomy" id="485918"/>
    <lineage>
        <taxon>Bacteria</taxon>
        <taxon>Pseudomonadati</taxon>
        <taxon>Bacteroidota</taxon>
        <taxon>Chitinophagia</taxon>
        <taxon>Chitinophagales</taxon>
        <taxon>Chitinophagaceae</taxon>
        <taxon>Chitinophaga</taxon>
    </lineage>
</organism>
<dbReference type="Proteomes" id="UP000002215">
    <property type="component" value="Chromosome"/>
</dbReference>
<dbReference type="PANTHER" id="PTHR12149">
    <property type="entry name" value="FRUCTOSAMINE 3 KINASE-RELATED PROTEIN"/>
    <property type="match status" value="1"/>
</dbReference>